<organism evidence="2">
    <name type="scientific">uncultured Gemmatimonadota bacterium</name>
    <dbReference type="NCBI Taxonomy" id="203437"/>
    <lineage>
        <taxon>Bacteria</taxon>
        <taxon>Pseudomonadati</taxon>
        <taxon>Gemmatimonadota</taxon>
        <taxon>environmental samples</taxon>
    </lineage>
</organism>
<name>A0A6J4KA23_9BACT</name>
<proteinExistence type="predicted"/>
<reference evidence="2" key="1">
    <citation type="submission" date="2020-02" db="EMBL/GenBank/DDBJ databases">
        <authorList>
            <person name="Meier V. D."/>
        </authorList>
    </citation>
    <scope>NUCLEOTIDE SEQUENCE</scope>
    <source>
        <strain evidence="2">AVDCRST_MAG68</strain>
    </source>
</reference>
<accession>A0A6J4KA23</accession>
<evidence type="ECO:0000256" key="1">
    <source>
        <dbReference type="SAM" id="Phobius"/>
    </source>
</evidence>
<gene>
    <name evidence="2" type="ORF">AVDCRST_MAG68-546</name>
</gene>
<dbReference type="EMBL" id="CADCTW010000021">
    <property type="protein sequence ID" value="CAA9299416.1"/>
    <property type="molecule type" value="Genomic_DNA"/>
</dbReference>
<evidence type="ECO:0000313" key="2">
    <source>
        <dbReference type="EMBL" id="CAA9299416.1"/>
    </source>
</evidence>
<keyword evidence="1" id="KW-1133">Transmembrane helix</keyword>
<protein>
    <submittedName>
        <fullName evidence="2">Uncharacterized protein</fullName>
    </submittedName>
</protein>
<sequence>MRDTILFLGYMLLLLGLLNRRPASIAPAVWAGAVVLVGIILPLVLLKG</sequence>
<dbReference type="AlphaFoldDB" id="A0A6J4KA23"/>
<keyword evidence="1" id="KW-0472">Membrane</keyword>
<keyword evidence="1" id="KW-0812">Transmembrane</keyword>
<feature type="transmembrane region" description="Helical" evidence="1">
    <location>
        <begin position="30"/>
        <end position="46"/>
    </location>
</feature>